<keyword evidence="1" id="KW-0175">Coiled coil</keyword>
<proteinExistence type="predicted"/>
<protein>
    <submittedName>
        <fullName evidence="2">Uncharacterized protein</fullName>
    </submittedName>
</protein>
<feature type="coiled-coil region" evidence="1">
    <location>
        <begin position="11"/>
        <end position="56"/>
    </location>
</feature>
<reference evidence="2" key="1">
    <citation type="submission" date="2017-02" db="EMBL/GenBank/DDBJ databases">
        <title>Delving into the versatile metabolic prowess of the omnipresent phylum Bacteroidetes.</title>
        <authorList>
            <person name="Nobu M.K."/>
            <person name="Mei R."/>
            <person name="Narihiro T."/>
            <person name="Kuroda K."/>
            <person name="Liu W.-T."/>
        </authorList>
    </citation>
    <scope>NUCLEOTIDE SEQUENCE</scope>
    <source>
        <strain evidence="2">ADurb.Bin160</strain>
    </source>
</reference>
<comment type="caution">
    <text evidence="2">The sequence shown here is derived from an EMBL/GenBank/DDBJ whole genome shotgun (WGS) entry which is preliminary data.</text>
</comment>
<dbReference type="Proteomes" id="UP000485621">
    <property type="component" value="Unassembled WGS sequence"/>
</dbReference>
<organism evidence="2">
    <name type="scientific">candidate division CPR1 bacterium ADurb.Bin160</name>
    <dbReference type="NCBI Taxonomy" id="1852826"/>
    <lineage>
        <taxon>Bacteria</taxon>
        <taxon>candidate division CPR1</taxon>
    </lineage>
</organism>
<name>A0A1V5ZLP8_9BACT</name>
<dbReference type="EMBL" id="MWDB01000023">
    <property type="protein sequence ID" value="OQB41139.1"/>
    <property type="molecule type" value="Genomic_DNA"/>
</dbReference>
<dbReference type="AlphaFoldDB" id="A0A1V5ZLP8"/>
<accession>A0A1V5ZLP8</accession>
<evidence type="ECO:0000256" key="1">
    <source>
        <dbReference type="SAM" id="Coils"/>
    </source>
</evidence>
<gene>
    <name evidence="2" type="ORF">BWY04_01025</name>
</gene>
<evidence type="ECO:0000313" key="2">
    <source>
        <dbReference type="EMBL" id="OQB41139.1"/>
    </source>
</evidence>
<sequence>MDSVRVFNISNENIDEKENTQKNKYNELIEEYNENRNSLKRMIRDIEELKEKLDKLFPETLDKRYLMFFEQKVKTAFSIYSTLLEIRKEISRSLKDEIEMRRKIDKDTREDDILESFNIHDFSEKIEKYKKEFTKNDRRISESE</sequence>